<comment type="caution">
    <text evidence="2">The sequence shown here is derived from an EMBL/GenBank/DDBJ whole genome shotgun (WGS) entry which is preliminary data.</text>
</comment>
<organism evidence="2 3">
    <name type="scientific">Drouetiella hepatica Uher 2000/2452</name>
    <dbReference type="NCBI Taxonomy" id="904376"/>
    <lineage>
        <taxon>Bacteria</taxon>
        <taxon>Bacillati</taxon>
        <taxon>Cyanobacteriota</taxon>
        <taxon>Cyanophyceae</taxon>
        <taxon>Oculatellales</taxon>
        <taxon>Oculatellaceae</taxon>
        <taxon>Drouetiella</taxon>
    </lineage>
</organism>
<name>A0A951QH30_9CYAN</name>
<reference evidence="2" key="2">
    <citation type="journal article" date="2022" name="Microbiol. Resour. Announc.">
        <title>Metagenome Sequencing to Explore Phylogenomics of Terrestrial Cyanobacteria.</title>
        <authorList>
            <person name="Ward R.D."/>
            <person name="Stajich J.E."/>
            <person name="Johansen J.R."/>
            <person name="Huntemann M."/>
            <person name="Clum A."/>
            <person name="Foster B."/>
            <person name="Foster B."/>
            <person name="Roux S."/>
            <person name="Palaniappan K."/>
            <person name="Varghese N."/>
            <person name="Mukherjee S."/>
            <person name="Reddy T.B.K."/>
            <person name="Daum C."/>
            <person name="Copeland A."/>
            <person name="Chen I.A."/>
            <person name="Ivanova N.N."/>
            <person name="Kyrpides N.C."/>
            <person name="Shapiro N."/>
            <person name="Eloe-Fadrosh E.A."/>
            <person name="Pietrasiak N."/>
        </authorList>
    </citation>
    <scope>NUCLEOTIDE SEQUENCE</scope>
    <source>
        <strain evidence="2">UHER 2000/2452</strain>
    </source>
</reference>
<dbReference type="CDD" id="cd06260">
    <property type="entry name" value="DUF820-like"/>
    <property type="match status" value="1"/>
</dbReference>
<dbReference type="PANTHER" id="PTHR35400:SF1">
    <property type="entry name" value="SLR1083 PROTEIN"/>
    <property type="match status" value="1"/>
</dbReference>
<sequence>MAVEVRLLTVEDYHRMAEAGIFHSEERVELLAGQVIQTAVKGTAHSVANTRTRRSIENRLGTRALVRVQEPIQLDDYSEPEPDIAIVIPRSLEYTDHHPVATEVLLVIEIADSSLRLDCGMKAIACAKSGIADYWVLDIVDRKLHVFRSPNAEGYQSELVLGETMDIAPLAFPDCVISVREMLQPVM</sequence>
<dbReference type="EMBL" id="JAHHHD010000078">
    <property type="protein sequence ID" value="MBW4662474.1"/>
    <property type="molecule type" value="Genomic_DNA"/>
</dbReference>
<feature type="domain" description="Putative restriction endonuclease" evidence="1">
    <location>
        <begin position="10"/>
        <end position="179"/>
    </location>
</feature>
<keyword evidence="2" id="KW-0540">Nuclease</keyword>
<dbReference type="PANTHER" id="PTHR35400">
    <property type="entry name" value="SLR1083 PROTEIN"/>
    <property type="match status" value="1"/>
</dbReference>
<dbReference type="GO" id="GO:0004519">
    <property type="term" value="F:endonuclease activity"/>
    <property type="evidence" value="ECO:0007669"/>
    <property type="project" value="UniProtKB-KW"/>
</dbReference>
<dbReference type="InterPro" id="IPR012296">
    <property type="entry name" value="Nuclease_put_TT1808"/>
</dbReference>
<keyword evidence="2" id="KW-0255">Endonuclease</keyword>
<evidence type="ECO:0000259" key="1">
    <source>
        <dbReference type="Pfam" id="PF05685"/>
    </source>
</evidence>
<dbReference type="Proteomes" id="UP000757435">
    <property type="component" value="Unassembled WGS sequence"/>
</dbReference>
<protein>
    <submittedName>
        <fullName evidence="2">Uma2 family endonuclease</fullName>
    </submittedName>
</protein>
<keyword evidence="2" id="KW-0378">Hydrolase</keyword>
<reference evidence="2" key="1">
    <citation type="submission" date="2021-05" db="EMBL/GenBank/DDBJ databases">
        <authorList>
            <person name="Pietrasiak N."/>
            <person name="Ward R."/>
            <person name="Stajich J.E."/>
            <person name="Kurbessoian T."/>
        </authorList>
    </citation>
    <scope>NUCLEOTIDE SEQUENCE</scope>
    <source>
        <strain evidence="2">UHER 2000/2452</strain>
    </source>
</reference>
<evidence type="ECO:0000313" key="2">
    <source>
        <dbReference type="EMBL" id="MBW4662474.1"/>
    </source>
</evidence>
<dbReference type="Gene3D" id="3.90.1570.10">
    <property type="entry name" value="tt1808, chain A"/>
    <property type="match status" value="1"/>
</dbReference>
<dbReference type="InterPro" id="IPR008538">
    <property type="entry name" value="Uma2"/>
</dbReference>
<dbReference type="SUPFAM" id="SSF52980">
    <property type="entry name" value="Restriction endonuclease-like"/>
    <property type="match status" value="1"/>
</dbReference>
<accession>A0A951QH30</accession>
<proteinExistence type="predicted"/>
<evidence type="ECO:0000313" key="3">
    <source>
        <dbReference type="Proteomes" id="UP000757435"/>
    </source>
</evidence>
<dbReference type="InterPro" id="IPR011335">
    <property type="entry name" value="Restrct_endonuc-II-like"/>
</dbReference>
<dbReference type="Pfam" id="PF05685">
    <property type="entry name" value="Uma2"/>
    <property type="match status" value="1"/>
</dbReference>
<dbReference type="AlphaFoldDB" id="A0A951QH30"/>
<gene>
    <name evidence="2" type="ORF">KME15_27825</name>
</gene>